<dbReference type="OrthoDB" id="3069034at2759"/>
<gene>
    <name evidence="2" type="ORF">M413DRAFT_29409</name>
</gene>
<accession>A0A0C2YDY7</accession>
<reference evidence="2 3" key="1">
    <citation type="submission" date="2014-04" db="EMBL/GenBank/DDBJ databases">
        <authorList>
            <consortium name="DOE Joint Genome Institute"/>
            <person name="Kuo A."/>
            <person name="Gay G."/>
            <person name="Dore J."/>
            <person name="Kohler A."/>
            <person name="Nagy L.G."/>
            <person name="Floudas D."/>
            <person name="Copeland A."/>
            <person name="Barry K.W."/>
            <person name="Cichocki N."/>
            <person name="Veneault-Fourrey C."/>
            <person name="LaButti K."/>
            <person name="Lindquist E.A."/>
            <person name="Lipzen A."/>
            <person name="Lundell T."/>
            <person name="Morin E."/>
            <person name="Murat C."/>
            <person name="Sun H."/>
            <person name="Tunlid A."/>
            <person name="Henrissat B."/>
            <person name="Grigoriev I.V."/>
            <person name="Hibbett D.S."/>
            <person name="Martin F."/>
            <person name="Nordberg H.P."/>
            <person name="Cantor M.N."/>
            <person name="Hua S.X."/>
        </authorList>
    </citation>
    <scope>NUCLEOTIDE SEQUENCE [LARGE SCALE GENOMIC DNA]</scope>
    <source>
        <strain evidence="3">h7</strain>
    </source>
</reference>
<dbReference type="EMBL" id="KN831786">
    <property type="protein sequence ID" value="KIM39227.1"/>
    <property type="molecule type" value="Genomic_DNA"/>
</dbReference>
<feature type="compositionally biased region" description="Polar residues" evidence="1">
    <location>
        <begin position="150"/>
        <end position="179"/>
    </location>
</feature>
<dbReference type="HOGENOM" id="CLU_510034_0_0_1"/>
<organism evidence="2 3">
    <name type="scientific">Hebeloma cylindrosporum</name>
    <dbReference type="NCBI Taxonomy" id="76867"/>
    <lineage>
        <taxon>Eukaryota</taxon>
        <taxon>Fungi</taxon>
        <taxon>Dikarya</taxon>
        <taxon>Basidiomycota</taxon>
        <taxon>Agaricomycotina</taxon>
        <taxon>Agaricomycetes</taxon>
        <taxon>Agaricomycetidae</taxon>
        <taxon>Agaricales</taxon>
        <taxon>Agaricineae</taxon>
        <taxon>Hymenogastraceae</taxon>
        <taxon>Hebeloma</taxon>
    </lineage>
</organism>
<feature type="region of interest" description="Disordered" evidence="1">
    <location>
        <begin position="150"/>
        <end position="180"/>
    </location>
</feature>
<protein>
    <submittedName>
        <fullName evidence="2">Uncharacterized protein</fullName>
    </submittedName>
</protein>
<keyword evidence="3" id="KW-1185">Reference proteome</keyword>
<sequence>MLNAIVSLGASLLPRRLKGWGSTPSQFLMNKSRPIGNAGHYAYLDKPTPEAHTQALAELWPQIQERGFKPHILNFHPGISRILCAPEAVNSPVYTSVEDTGQASANSSPPTFVVEPDAPELHAEEFLREDSEATEPGAVYHQKATKATNTSYGLLSQTGPESMSQDVEISVPDDNSPSGCSDDALSKLIYPDNNFLRTQFPKSEELNLTFGGKLGRQVRWEHRKASVDDFIRRCAKNSTHSLTVILEPSQTDDDAWERRRTLEHLFDQLKKPLTTRLDGSGNPSALSLFSRISITVPDEDKDENIMSPPSLWNNPSSAWNVQDTDRGKIDISSASNLREDERIDANIISLPSPRVGNNAFGWNIQNAEQDKIDISSASNLREFLWNGPFQQLSANFLYPAADLTLLSITGCFISVHEAVELLRPCSSLQKVELQTVHGEPDALERLTLKSGSKFKFALKTLSITSSVDLAPVLELIAWGQKPELILSFSDNGSQDANALSCASASFLLQNAVLKFKGNFLQKTVDKFKK</sequence>
<dbReference type="AlphaFoldDB" id="A0A0C2YDY7"/>
<name>A0A0C2YDY7_HEBCY</name>
<dbReference type="Proteomes" id="UP000053424">
    <property type="component" value="Unassembled WGS sequence"/>
</dbReference>
<reference evidence="3" key="2">
    <citation type="submission" date="2015-01" db="EMBL/GenBank/DDBJ databases">
        <title>Evolutionary Origins and Diversification of the Mycorrhizal Mutualists.</title>
        <authorList>
            <consortium name="DOE Joint Genome Institute"/>
            <consortium name="Mycorrhizal Genomics Consortium"/>
            <person name="Kohler A."/>
            <person name="Kuo A."/>
            <person name="Nagy L.G."/>
            <person name="Floudas D."/>
            <person name="Copeland A."/>
            <person name="Barry K.W."/>
            <person name="Cichocki N."/>
            <person name="Veneault-Fourrey C."/>
            <person name="LaButti K."/>
            <person name="Lindquist E.A."/>
            <person name="Lipzen A."/>
            <person name="Lundell T."/>
            <person name="Morin E."/>
            <person name="Murat C."/>
            <person name="Riley R."/>
            <person name="Ohm R."/>
            <person name="Sun H."/>
            <person name="Tunlid A."/>
            <person name="Henrissat B."/>
            <person name="Grigoriev I.V."/>
            <person name="Hibbett D.S."/>
            <person name="Martin F."/>
        </authorList>
    </citation>
    <scope>NUCLEOTIDE SEQUENCE [LARGE SCALE GENOMIC DNA]</scope>
    <source>
        <strain evidence="3">h7</strain>
    </source>
</reference>
<proteinExistence type="predicted"/>
<evidence type="ECO:0000313" key="3">
    <source>
        <dbReference type="Proteomes" id="UP000053424"/>
    </source>
</evidence>
<evidence type="ECO:0000256" key="1">
    <source>
        <dbReference type="SAM" id="MobiDB-lite"/>
    </source>
</evidence>
<evidence type="ECO:0000313" key="2">
    <source>
        <dbReference type="EMBL" id="KIM39227.1"/>
    </source>
</evidence>